<dbReference type="InterPro" id="IPR023214">
    <property type="entry name" value="HAD_sf"/>
</dbReference>
<accession>A0A1F5IRP8</accession>
<name>A0A1F5IRP8_9BACT</name>
<dbReference type="Gene3D" id="3.40.50.1000">
    <property type="entry name" value="HAD superfamily/HAD-like"/>
    <property type="match status" value="1"/>
</dbReference>
<gene>
    <name evidence="1" type="ORF">A2871_01630</name>
</gene>
<organism evidence="1 2">
    <name type="scientific">Candidatus Daviesbacteria bacterium RIFCSPHIGHO2_01_FULL_41_23</name>
    <dbReference type="NCBI Taxonomy" id="1797764"/>
    <lineage>
        <taxon>Bacteria</taxon>
        <taxon>Candidatus Daviesiibacteriota</taxon>
    </lineage>
</organism>
<dbReference type="InterPro" id="IPR036412">
    <property type="entry name" value="HAD-like_sf"/>
</dbReference>
<dbReference type="EMBL" id="MFCR01000006">
    <property type="protein sequence ID" value="OGE19033.1"/>
    <property type="molecule type" value="Genomic_DNA"/>
</dbReference>
<proteinExistence type="predicted"/>
<sequence>MIIAFDLDGIFVGSPPFVPKRLIEWFYRGPQNQKLKYRYPTTKFEQQIRKFSHFGFFRPNIPKNAEFLRNFSKSNNQIYLVSSRYQFLENLTLKLLEEYSIKNRFTKIYLNTGNEQPHLFKEKMIKKLKIDIFIDDDLKLLMYLRSRCPNTKLFFYDLNPKQTEPGINRVHELTDIKKYIK</sequence>
<dbReference type="SUPFAM" id="SSF56784">
    <property type="entry name" value="HAD-like"/>
    <property type="match status" value="1"/>
</dbReference>
<reference evidence="1 2" key="1">
    <citation type="journal article" date="2016" name="Nat. Commun.">
        <title>Thousands of microbial genomes shed light on interconnected biogeochemical processes in an aquifer system.</title>
        <authorList>
            <person name="Anantharaman K."/>
            <person name="Brown C.T."/>
            <person name="Hug L.A."/>
            <person name="Sharon I."/>
            <person name="Castelle C.J."/>
            <person name="Probst A.J."/>
            <person name="Thomas B.C."/>
            <person name="Singh A."/>
            <person name="Wilkins M.J."/>
            <person name="Karaoz U."/>
            <person name="Brodie E.L."/>
            <person name="Williams K.H."/>
            <person name="Hubbard S.S."/>
            <person name="Banfield J.F."/>
        </authorList>
    </citation>
    <scope>NUCLEOTIDE SEQUENCE [LARGE SCALE GENOMIC DNA]</scope>
</reference>
<dbReference type="Proteomes" id="UP000176336">
    <property type="component" value="Unassembled WGS sequence"/>
</dbReference>
<dbReference type="AlphaFoldDB" id="A0A1F5IRP8"/>
<evidence type="ECO:0000313" key="2">
    <source>
        <dbReference type="Proteomes" id="UP000176336"/>
    </source>
</evidence>
<protein>
    <recommendedName>
        <fullName evidence="3">Nucleotidase</fullName>
    </recommendedName>
</protein>
<comment type="caution">
    <text evidence="1">The sequence shown here is derived from an EMBL/GenBank/DDBJ whole genome shotgun (WGS) entry which is preliminary data.</text>
</comment>
<evidence type="ECO:0000313" key="1">
    <source>
        <dbReference type="EMBL" id="OGE19033.1"/>
    </source>
</evidence>
<evidence type="ECO:0008006" key="3">
    <source>
        <dbReference type="Google" id="ProtNLM"/>
    </source>
</evidence>